<evidence type="ECO:0000259" key="1">
    <source>
        <dbReference type="PROSITE" id="PS50883"/>
    </source>
</evidence>
<gene>
    <name evidence="2" type="ORF">F7R25_19505</name>
</gene>
<dbReference type="PANTHER" id="PTHR33121:SF79">
    <property type="entry name" value="CYCLIC DI-GMP PHOSPHODIESTERASE PDED-RELATED"/>
    <property type="match status" value="1"/>
</dbReference>
<feature type="domain" description="EAL" evidence="1">
    <location>
        <begin position="140"/>
        <end position="370"/>
    </location>
</feature>
<dbReference type="SMART" id="SM00052">
    <property type="entry name" value="EAL"/>
    <property type="match status" value="1"/>
</dbReference>
<protein>
    <submittedName>
        <fullName evidence="2">EAL domain-containing protein</fullName>
    </submittedName>
</protein>
<proteinExistence type="predicted"/>
<dbReference type="EMBL" id="VZOK01000028">
    <property type="protein sequence ID" value="KAB0636407.1"/>
    <property type="molecule type" value="Genomic_DNA"/>
</dbReference>
<comment type="caution">
    <text evidence="2">The sequence shown here is derived from an EMBL/GenBank/DDBJ whole genome shotgun (WGS) entry which is preliminary data.</text>
</comment>
<dbReference type="Gene3D" id="3.20.20.450">
    <property type="entry name" value="EAL domain"/>
    <property type="match status" value="1"/>
</dbReference>
<dbReference type="Proteomes" id="UP000473470">
    <property type="component" value="Unassembled WGS sequence"/>
</dbReference>
<dbReference type="Pfam" id="PF00563">
    <property type="entry name" value="EAL"/>
    <property type="match status" value="1"/>
</dbReference>
<name>A0A6L3MUZ4_9BURK</name>
<evidence type="ECO:0000313" key="2">
    <source>
        <dbReference type="EMBL" id="KAB0636407.1"/>
    </source>
</evidence>
<dbReference type="CDD" id="cd01948">
    <property type="entry name" value="EAL"/>
    <property type="match status" value="1"/>
</dbReference>
<dbReference type="InterPro" id="IPR050706">
    <property type="entry name" value="Cyclic-di-GMP_PDE-like"/>
</dbReference>
<dbReference type="SUPFAM" id="SSF141868">
    <property type="entry name" value="EAL domain-like"/>
    <property type="match status" value="1"/>
</dbReference>
<sequence length="370" mass="40507">MSQADMVGRYLRMGCALLIEIVNRSELVRCFGHEFVEAIDVELSERARRLCGSVARIRAMGDGHLLISTATSKDSFEDRSMTDLSTTGWLLRLSGRRAPHSQAAWLAELRAKWVGVHDDVACLNEARRGRSSAEAVRRADFAITDAVMHAMKVDAFALVMSPVHTPDDERKVLYFDCTTWCRALEGDLSSPKAYLPSIARMGLMSHFDRYVLTRVLDLLARSPELNVGVSVSGHSLAEGLQWESLIDRLYKSPDLAARLVVEVYEGEKIGAGNARAFLDQIKTCGCRIAIDDYGLAYGVDVGIEIPEPDIVKIASAFIDAARCSEEALCRLRGLVELGASMARDVVVRGARGVADMAIVRDVGAGWAQGC</sequence>
<dbReference type="PANTHER" id="PTHR33121">
    <property type="entry name" value="CYCLIC DI-GMP PHOSPHODIESTERASE PDEF"/>
    <property type="match status" value="1"/>
</dbReference>
<reference evidence="2 3" key="1">
    <citation type="submission" date="2019-09" db="EMBL/GenBank/DDBJ databases">
        <title>Draft genome sequences of 48 bacterial type strains from the CCUG.</title>
        <authorList>
            <person name="Tunovic T."/>
            <person name="Pineiro-Iglesias B."/>
            <person name="Unosson C."/>
            <person name="Inganas E."/>
            <person name="Ohlen M."/>
            <person name="Cardew S."/>
            <person name="Jensie-Markopoulos S."/>
            <person name="Salva-Serra F."/>
            <person name="Jaen-Luchoro D."/>
            <person name="Karlsson R."/>
            <person name="Svensson-Stadler L."/>
            <person name="Chun J."/>
            <person name="Moore E."/>
        </authorList>
    </citation>
    <scope>NUCLEOTIDE SEQUENCE [LARGE SCALE GENOMIC DNA]</scope>
    <source>
        <strain evidence="2 3">CCUG 65686</strain>
    </source>
</reference>
<dbReference type="PROSITE" id="PS50883">
    <property type="entry name" value="EAL"/>
    <property type="match status" value="1"/>
</dbReference>
<organism evidence="2 3">
    <name type="scientific">Burkholderia stagnalis</name>
    <dbReference type="NCBI Taxonomy" id="1503054"/>
    <lineage>
        <taxon>Bacteria</taxon>
        <taxon>Pseudomonadati</taxon>
        <taxon>Pseudomonadota</taxon>
        <taxon>Betaproteobacteria</taxon>
        <taxon>Burkholderiales</taxon>
        <taxon>Burkholderiaceae</taxon>
        <taxon>Burkholderia</taxon>
        <taxon>Burkholderia cepacia complex</taxon>
    </lineage>
</organism>
<dbReference type="GO" id="GO:0071111">
    <property type="term" value="F:cyclic-guanylate-specific phosphodiesterase activity"/>
    <property type="evidence" value="ECO:0007669"/>
    <property type="project" value="InterPro"/>
</dbReference>
<evidence type="ECO:0000313" key="3">
    <source>
        <dbReference type="Proteomes" id="UP000473470"/>
    </source>
</evidence>
<dbReference type="InterPro" id="IPR035919">
    <property type="entry name" value="EAL_sf"/>
</dbReference>
<dbReference type="AlphaFoldDB" id="A0A6L3MUZ4"/>
<dbReference type="InterPro" id="IPR001633">
    <property type="entry name" value="EAL_dom"/>
</dbReference>
<accession>A0A6L3MUZ4</accession>